<dbReference type="Proteomes" id="UP000886005">
    <property type="component" value="Unassembled WGS sequence"/>
</dbReference>
<comment type="caution">
    <text evidence="1">The sequence shown here is derived from an EMBL/GenBank/DDBJ whole genome shotgun (WGS) entry which is preliminary data.</text>
</comment>
<dbReference type="Gene3D" id="3.40.630.10">
    <property type="entry name" value="Zn peptidases"/>
    <property type="match status" value="1"/>
</dbReference>
<reference evidence="1" key="1">
    <citation type="journal article" date="2020" name="mSystems">
        <title>Genome- and Community-Level Interaction Insights into Carbon Utilization and Element Cycling Functions of Hydrothermarchaeota in Hydrothermal Sediment.</title>
        <authorList>
            <person name="Zhou Z."/>
            <person name="Liu Y."/>
            <person name="Xu W."/>
            <person name="Pan J."/>
            <person name="Luo Z.H."/>
            <person name="Li M."/>
        </authorList>
    </citation>
    <scope>NUCLEOTIDE SEQUENCE [LARGE SCALE GENOMIC DNA]</scope>
    <source>
        <strain evidence="1">HyVt-456</strain>
    </source>
</reference>
<name>A0A7V1PV73_CALAY</name>
<dbReference type="EMBL" id="DRLD01000178">
    <property type="protein sequence ID" value="HED10337.1"/>
    <property type="molecule type" value="Genomic_DNA"/>
</dbReference>
<protein>
    <submittedName>
        <fullName evidence="1">Uncharacterized protein</fullName>
    </submittedName>
</protein>
<organism evidence="1">
    <name type="scientific">Caldithrix abyssi</name>
    <dbReference type="NCBI Taxonomy" id="187145"/>
    <lineage>
        <taxon>Bacteria</taxon>
        <taxon>Pseudomonadati</taxon>
        <taxon>Calditrichota</taxon>
        <taxon>Calditrichia</taxon>
        <taxon>Calditrichales</taxon>
        <taxon>Calditrichaceae</taxon>
        <taxon>Caldithrix</taxon>
    </lineage>
</organism>
<sequence>MKNDTVVVAGLNDAATATAIRFFRAGIPVILWAVEEAPPDLFMHRNFGNLPVLGRKERLGVTARTFADYGYHIEPTPKSGREFVLRARGDRIIPCLNTREITEVIKNGENMIFCCTSLSAVPGTGEQVYAVEGCSAPNVRYTVDSTGMVLYPFLELDAGMAPFPENMVLTAPEEGVVQTLKSIGDKIRRGEPLLQVGRHKVSAGGDGVVCGMVASGSFVEKGTAVGMIAEKAVNIERLPVESWAVAGAFLELYYYEKKLK</sequence>
<dbReference type="AlphaFoldDB" id="A0A7V1PV73"/>
<evidence type="ECO:0000313" key="1">
    <source>
        <dbReference type="EMBL" id="HED10337.1"/>
    </source>
</evidence>
<gene>
    <name evidence="1" type="ORF">ENJ10_06585</name>
</gene>
<accession>A0A7V1PV73</accession>
<proteinExistence type="predicted"/>